<dbReference type="EC" id="2.7.1.182" evidence="12"/>
<accession>A0AAD3HKU7</accession>
<evidence type="ECO:0000313" key="16">
    <source>
        <dbReference type="Proteomes" id="UP001054857"/>
    </source>
</evidence>
<feature type="compositionally biased region" description="Gly residues" evidence="14">
    <location>
        <begin position="442"/>
        <end position="457"/>
    </location>
</feature>
<comment type="similarity">
    <text evidence="2">Belongs to the polyprenol kinase family.</text>
</comment>
<feature type="region of interest" description="Disordered" evidence="14">
    <location>
        <begin position="434"/>
        <end position="460"/>
    </location>
</feature>
<reference evidence="15 16" key="1">
    <citation type="journal article" date="2021" name="Sci. Rep.">
        <title>Genome sequencing of the multicellular alga Astrephomene provides insights into convergent evolution of germ-soma differentiation.</title>
        <authorList>
            <person name="Yamashita S."/>
            <person name="Yamamoto K."/>
            <person name="Matsuzaki R."/>
            <person name="Suzuki S."/>
            <person name="Yamaguchi H."/>
            <person name="Hirooka S."/>
            <person name="Minakuchi Y."/>
            <person name="Miyagishima S."/>
            <person name="Kawachi M."/>
            <person name="Toyoda A."/>
            <person name="Nozaki H."/>
        </authorList>
    </citation>
    <scope>NUCLEOTIDE SEQUENCE [LARGE SCALE GENOMIC DNA]</scope>
    <source>
        <strain evidence="15 16">NIES-4017</strain>
    </source>
</reference>
<protein>
    <recommendedName>
        <fullName evidence="12">phytol kinase</fullName>
        <ecNumber evidence="12">2.7.1.182</ecNumber>
    </recommendedName>
</protein>
<dbReference type="AlphaFoldDB" id="A0AAD3HKU7"/>
<evidence type="ECO:0000313" key="15">
    <source>
        <dbReference type="EMBL" id="GFR44403.1"/>
    </source>
</evidence>
<feature type="region of interest" description="Disordered" evidence="14">
    <location>
        <begin position="252"/>
        <end position="274"/>
    </location>
</feature>
<dbReference type="PANTHER" id="PTHR32523:SF8">
    <property type="entry name" value="DOLICHOL KINASE"/>
    <property type="match status" value="1"/>
</dbReference>
<dbReference type="GO" id="GO:0016020">
    <property type="term" value="C:membrane"/>
    <property type="evidence" value="ECO:0007669"/>
    <property type="project" value="UniProtKB-SubCell"/>
</dbReference>
<comment type="caution">
    <text evidence="15">The sequence shown here is derived from an EMBL/GenBank/DDBJ whole genome shotgun (WGS) entry which is preliminary data.</text>
</comment>
<dbReference type="InterPro" id="IPR039606">
    <property type="entry name" value="Phytol/farnesol_kinase"/>
</dbReference>
<evidence type="ECO:0000256" key="11">
    <source>
        <dbReference type="ARBA" id="ARBA00024015"/>
    </source>
</evidence>
<dbReference type="GO" id="GO:0009507">
    <property type="term" value="C:chloroplast"/>
    <property type="evidence" value="ECO:0007669"/>
    <property type="project" value="UniProtKB-SubCell"/>
</dbReference>
<feature type="region of interest" description="Disordered" evidence="14">
    <location>
        <begin position="694"/>
        <end position="731"/>
    </location>
</feature>
<feature type="region of interest" description="Disordered" evidence="14">
    <location>
        <begin position="486"/>
        <end position="527"/>
    </location>
</feature>
<name>A0AAD3HKU7_9CHLO</name>
<dbReference type="GO" id="GO:0010276">
    <property type="term" value="F:phytol kinase activity"/>
    <property type="evidence" value="ECO:0007669"/>
    <property type="project" value="UniProtKB-EC"/>
</dbReference>
<keyword evidence="10" id="KW-0472">Membrane</keyword>
<feature type="compositionally biased region" description="Gly residues" evidence="14">
    <location>
        <begin position="1010"/>
        <end position="1021"/>
    </location>
</feature>
<evidence type="ECO:0000256" key="10">
    <source>
        <dbReference type="ARBA" id="ARBA00023136"/>
    </source>
</evidence>
<keyword evidence="3" id="KW-0150">Chloroplast</keyword>
<sequence length="1029" mass="108420">MASSGIPTTSMTRHSVVKVATLEEVANDVLRMATRIVLAGTTGTAPRGVQWPDTGSVAEAGQYVDSLLGSAQWQVPGAGQEAGRLFFEWWSRPGPSLVLVKAIAVGLRRAADPQVTAEERLAYNRFSRYVLHSLQLLADSVGPEGGWLFPKLERAALAIIRSGALQCMSRQLASITAAAAAAAAGEVQQQQRQPADSAATASQPGAGAGDTPEDTPEAHVECILAASYFVITTVHRICKALDESSGAGSAAAAAADDDDDAGGGGGGQGVPNTSNSRRLLRELVDALADSQLLEHAAKALFAVFTTGPPPDIFHHITAALRFLSSPRSRRPLLRARGLMGQCLHFVHTAAALEALREIDGGGPTYGLPAEALQVVRKIKVLRPTGESRCSPHATLHFWALTQTPGAGLPVHSCTSPAAMYQLCLRLSAASIGSLQTRDGDGDGSGSSAGGGGGGGADASGSRKRLARCWTAVAALLSAHDALKQQWSQRQQQQQQSPQRQQLQHCDSPGSGVSSSAAEAEGPPAAVPGRVPLVLPDSWWRASVGVVNAAAGCSNLKKSADADTEIWNDLGTLLRAQMAGGQQAVQMPVDLPASPPPDVAAALSAGYLPCLERLLRRQGWLPANALCLLSWRHLGWMLAYGDPRQAAALVETLCKVAPPLQAKARGETTQSQSMVRKLVRLLLDGMHWVRMRQEAGSRAGDDVGAQCSGSSSGSSRDGSSSSSSGSAGAGGDTCSTPTSQLLHILAFALIRWFPICLTELISQQLTLILKATDVVPEANAAEEWKERGETWPPARDALRLLNGMLDWMAGSCSAPGAAHQPQEEAAAWQQLFFSRASLFKFLFCLAGYVDADWVPAAKVAPGFARVLRRLWAHSPDLLVRLLRYREADVGSSSCGVLRGLMKLYGPGGVLPDPQLVEMLLAVWDGREREVAAVLPVVPQQLPPLREVCSLLRVCDYGTCDNLEGDSQLVVELQPRSVGGQQMWFCCPACAEKHGGQAGAEEPGAVKTRGQKQGGQGGGGKSGGARRGKRR</sequence>
<organism evidence="15 16">
    <name type="scientific">Astrephomene gubernaculifera</name>
    <dbReference type="NCBI Taxonomy" id="47775"/>
    <lineage>
        <taxon>Eukaryota</taxon>
        <taxon>Viridiplantae</taxon>
        <taxon>Chlorophyta</taxon>
        <taxon>core chlorophytes</taxon>
        <taxon>Chlorophyceae</taxon>
        <taxon>CS clade</taxon>
        <taxon>Chlamydomonadales</taxon>
        <taxon>Astrephomenaceae</taxon>
        <taxon>Astrephomene</taxon>
    </lineage>
</organism>
<keyword evidence="8" id="KW-0809">Transit peptide</keyword>
<keyword evidence="9" id="KW-1133">Transmembrane helix</keyword>
<proteinExistence type="inferred from homology"/>
<evidence type="ECO:0000256" key="1">
    <source>
        <dbReference type="ARBA" id="ARBA00004508"/>
    </source>
</evidence>
<gene>
    <name evidence="15" type="ORF">Agub_g5635</name>
</gene>
<evidence type="ECO:0000256" key="8">
    <source>
        <dbReference type="ARBA" id="ARBA00022946"/>
    </source>
</evidence>
<keyword evidence="6" id="KW-0812">Transmembrane</keyword>
<comment type="catalytic activity">
    <reaction evidence="13">
        <text>phytol + CTP = phytyl phosphate + CDP + H(+)</text>
        <dbReference type="Rhea" id="RHEA:38055"/>
        <dbReference type="ChEBI" id="CHEBI:15378"/>
        <dbReference type="ChEBI" id="CHEBI:17327"/>
        <dbReference type="ChEBI" id="CHEBI:37563"/>
        <dbReference type="ChEBI" id="CHEBI:58069"/>
        <dbReference type="ChEBI" id="CHEBI:75483"/>
        <dbReference type="EC" id="2.7.1.182"/>
    </reaction>
</comment>
<evidence type="ECO:0000256" key="7">
    <source>
        <dbReference type="ARBA" id="ARBA00022777"/>
    </source>
</evidence>
<dbReference type="Proteomes" id="UP001054857">
    <property type="component" value="Unassembled WGS sequence"/>
</dbReference>
<evidence type="ECO:0000256" key="5">
    <source>
        <dbReference type="ARBA" id="ARBA00022679"/>
    </source>
</evidence>
<keyword evidence="16" id="KW-1185">Reference proteome</keyword>
<evidence type="ECO:0000256" key="4">
    <source>
        <dbReference type="ARBA" id="ARBA00022640"/>
    </source>
</evidence>
<comment type="pathway">
    <text evidence="11">Cofactor biosynthesis; tocopherol biosynthesis.</text>
</comment>
<feature type="region of interest" description="Disordered" evidence="14">
    <location>
        <begin position="188"/>
        <end position="215"/>
    </location>
</feature>
<evidence type="ECO:0000256" key="2">
    <source>
        <dbReference type="ARBA" id="ARBA00010794"/>
    </source>
</evidence>
<feature type="region of interest" description="Disordered" evidence="14">
    <location>
        <begin position="992"/>
        <end position="1029"/>
    </location>
</feature>
<evidence type="ECO:0000256" key="6">
    <source>
        <dbReference type="ARBA" id="ARBA00022692"/>
    </source>
</evidence>
<evidence type="ECO:0000256" key="14">
    <source>
        <dbReference type="SAM" id="MobiDB-lite"/>
    </source>
</evidence>
<evidence type="ECO:0000256" key="9">
    <source>
        <dbReference type="ARBA" id="ARBA00022989"/>
    </source>
</evidence>
<comment type="subcellular location">
    <subcellularLocation>
        <location evidence="1">Plastid</location>
        <location evidence="1">Chloroplast membrane</location>
        <topology evidence="1">Multi-pass membrane protein</topology>
    </subcellularLocation>
</comment>
<evidence type="ECO:0000256" key="3">
    <source>
        <dbReference type="ARBA" id="ARBA00022528"/>
    </source>
</evidence>
<feature type="compositionally biased region" description="Low complexity" evidence="14">
    <location>
        <begin position="707"/>
        <end position="725"/>
    </location>
</feature>
<keyword evidence="4" id="KW-0934">Plastid</keyword>
<evidence type="ECO:0000256" key="12">
    <source>
        <dbReference type="ARBA" id="ARBA00039024"/>
    </source>
</evidence>
<dbReference type="PANTHER" id="PTHR32523">
    <property type="entry name" value="PHYTOL KINASE 1, CHLOROPLASTIC"/>
    <property type="match status" value="1"/>
</dbReference>
<keyword evidence="5" id="KW-0808">Transferase</keyword>
<keyword evidence="7" id="KW-0418">Kinase</keyword>
<dbReference type="EMBL" id="BMAR01000007">
    <property type="protein sequence ID" value="GFR44403.1"/>
    <property type="molecule type" value="Genomic_DNA"/>
</dbReference>
<evidence type="ECO:0000256" key="13">
    <source>
        <dbReference type="ARBA" id="ARBA00048889"/>
    </source>
</evidence>